<evidence type="ECO:0008006" key="4">
    <source>
        <dbReference type="Google" id="ProtNLM"/>
    </source>
</evidence>
<evidence type="ECO:0000256" key="1">
    <source>
        <dbReference type="SAM" id="Phobius"/>
    </source>
</evidence>
<dbReference type="RefSeq" id="WP_157294610.1">
    <property type="nucleotide sequence ID" value="NZ_JBHTCT010000007.1"/>
</dbReference>
<sequence>MTATSGPLRRKITAASLTGAVFAILLGIIVPDPFGGTTPGGFWNALTLSVPLYLMYSFPVILLFGVPASLLADFLAARLSHGFRKPGAELMISGVLHVAFGLVALGYGVAAALLGFLADRLLRKKPAPGWPDTLKSLAVPALVWLFFMFIVYLREFSADLPALLQTVNPFRN</sequence>
<keyword evidence="1" id="KW-0812">Transmembrane</keyword>
<comment type="caution">
    <text evidence="2">The sequence shown here is derived from an EMBL/GenBank/DDBJ whole genome shotgun (WGS) entry which is preliminary data.</text>
</comment>
<name>A0ABW2NAL3_9BACL</name>
<evidence type="ECO:0000313" key="2">
    <source>
        <dbReference type="EMBL" id="MFC7364342.1"/>
    </source>
</evidence>
<proteinExistence type="predicted"/>
<feature type="transmembrane region" description="Helical" evidence="1">
    <location>
        <begin position="12"/>
        <end position="30"/>
    </location>
</feature>
<keyword evidence="1" id="KW-0472">Membrane</keyword>
<organism evidence="2 3">
    <name type="scientific">Bhargavaea changchunensis</name>
    <dbReference type="NCBI Taxonomy" id="2134037"/>
    <lineage>
        <taxon>Bacteria</taxon>
        <taxon>Bacillati</taxon>
        <taxon>Bacillota</taxon>
        <taxon>Bacilli</taxon>
        <taxon>Bacillales</taxon>
        <taxon>Caryophanaceae</taxon>
        <taxon>Bhargavaea</taxon>
    </lineage>
</organism>
<feature type="transmembrane region" description="Helical" evidence="1">
    <location>
        <begin position="50"/>
        <end position="75"/>
    </location>
</feature>
<accession>A0ABW2NAL3</accession>
<dbReference type="Proteomes" id="UP001596483">
    <property type="component" value="Unassembled WGS sequence"/>
</dbReference>
<gene>
    <name evidence="2" type="ORF">ACFQQH_04085</name>
</gene>
<evidence type="ECO:0000313" key="3">
    <source>
        <dbReference type="Proteomes" id="UP001596483"/>
    </source>
</evidence>
<feature type="transmembrane region" description="Helical" evidence="1">
    <location>
        <begin position="95"/>
        <end position="117"/>
    </location>
</feature>
<feature type="transmembrane region" description="Helical" evidence="1">
    <location>
        <begin position="137"/>
        <end position="153"/>
    </location>
</feature>
<keyword evidence="3" id="KW-1185">Reference proteome</keyword>
<protein>
    <recommendedName>
        <fullName evidence="4">Tripartite tricarboxylate transporter TctB family protein</fullName>
    </recommendedName>
</protein>
<dbReference type="EMBL" id="JBHTCT010000007">
    <property type="protein sequence ID" value="MFC7364342.1"/>
    <property type="molecule type" value="Genomic_DNA"/>
</dbReference>
<reference evidence="3" key="1">
    <citation type="journal article" date="2019" name="Int. J. Syst. Evol. Microbiol.">
        <title>The Global Catalogue of Microorganisms (GCM) 10K type strain sequencing project: providing services to taxonomists for standard genome sequencing and annotation.</title>
        <authorList>
            <consortium name="The Broad Institute Genomics Platform"/>
            <consortium name="The Broad Institute Genome Sequencing Center for Infectious Disease"/>
            <person name="Wu L."/>
            <person name="Ma J."/>
        </authorList>
    </citation>
    <scope>NUCLEOTIDE SEQUENCE [LARGE SCALE GENOMIC DNA]</scope>
    <source>
        <strain evidence="3">JCM 4738</strain>
    </source>
</reference>
<keyword evidence="1" id="KW-1133">Transmembrane helix</keyword>